<evidence type="ECO:0000313" key="7">
    <source>
        <dbReference type="EMBL" id="RWS20679.1"/>
    </source>
</evidence>
<evidence type="ECO:0000256" key="5">
    <source>
        <dbReference type="SAM" id="Phobius"/>
    </source>
</evidence>
<keyword evidence="2 5" id="KW-0812">Transmembrane</keyword>
<organism evidence="7 8">
    <name type="scientific">Leptotrombidium deliense</name>
    <dbReference type="NCBI Taxonomy" id="299467"/>
    <lineage>
        <taxon>Eukaryota</taxon>
        <taxon>Metazoa</taxon>
        <taxon>Ecdysozoa</taxon>
        <taxon>Arthropoda</taxon>
        <taxon>Chelicerata</taxon>
        <taxon>Arachnida</taxon>
        <taxon>Acari</taxon>
        <taxon>Acariformes</taxon>
        <taxon>Trombidiformes</taxon>
        <taxon>Prostigmata</taxon>
        <taxon>Anystina</taxon>
        <taxon>Parasitengona</taxon>
        <taxon>Trombiculoidea</taxon>
        <taxon>Trombiculidae</taxon>
        <taxon>Leptotrombidium</taxon>
    </lineage>
</organism>
<dbReference type="Proteomes" id="UP000288716">
    <property type="component" value="Unassembled WGS sequence"/>
</dbReference>
<keyword evidence="8" id="KW-1185">Reference proteome</keyword>
<proteinExistence type="predicted"/>
<accession>A0A443RZH9</accession>
<dbReference type="InterPro" id="IPR017452">
    <property type="entry name" value="GPCR_Rhodpsn_7TM"/>
</dbReference>
<evidence type="ECO:0000256" key="4">
    <source>
        <dbReference type="ARBA" id="ARBA00023136"/>
    </source>
</evidence>
<protein>
    <submittedName>
        <fullName evidence="7">Class A rhodopsin-like G-protein coupled receptor GPRmys</fullName>
    </submittedName>
</protein>
<dbReference type="AlphaFoldDB" id="A0A443RZH9"/>
<dbReference type="EMBL" id="NCKV01016142">
    <property type="protein sequence ID" value="RWS20679.1"/>
    <property type="molecule type" value="Genomic_DNA"/>
</dbReference>
<keyword evidence="7" id="KW-0675">Receptor</keyword>
<evidence type="ECO:0000256" key="3">
    <source>
        <dbReference type="ARBA" id="ARBA00022989"/>
    </source>
</evidence>
<sequence length="74" mass="8185">MLLGVLILFLLTESPTGILVLVAGIVGEAFFLNVYKPLGEILDLLALVNSAVNFVLYCSMSKQFRQTFAKLFFL</sequence>
<dbReference type="Pfam" id="PF10324">
    <property type="entry name" value="7TM_GPCR_Srw"/>
    <property type="match status" value="1"/>
</dbReference>
<dbReference type="SUPFAM" id="SSF81321">
    <property type="entry name" value="Family A G protein-coupled receptor-like"/>
    <property type="match status" value="1"/>
</dbReference>
<dbReference type="PROSITE" id="PS50262">
    <property type="entry name" value="G_PROTEIN_RECEP_F1_2"/>
    <property type="match status" value="1"/>
</dbReference>
<dbReference type="GO" id="GO:0008528">
    <property type="term" value="F:G protein-coupled peptide receptor activity"/>
    <property type="evidence" value="ECO:0007669"/>
    <property type="project" value="InterPro"/>
</dbReference>
<gene>
    <name evidence="7" type="ORF">B4U80_07324</name>
</gene>
<dbReference type="PANTHER" id="PTHR46273:SF4">
    <property type="entry name" value="AT19640P"/>
    <property type="match status" value="1"/>
</dbReference>
<evidence type="ECO:0000259" key="6">
    <source>
        <dbReference type="PROSITE" id="PS50262"/>
    </source>
</evidence>
<dbReference type="Gene3D" id="1.20.1070.10">
    <property type="entry name" value="Rhodopsin 7-helix transmembrane proteins"/>
    <property type="match status" value="1"/>
</dbReference>
<comment type="caution">
    <text evidence="7">The sequence shown here is derived from an EMBL/GenBank/DDBJ whole genome shotgun (WGS) entry which is preliminary data.</text>
</comment>
<dbReference type="InterPro" id="IPR053219">
    <property type="entry name" value="GPCR_Dmsr-1"/>
</dbReference>
<evidence type="ECO:0000256" key="2">
    <source>
        <dbReference type="ARBA" id="ARBA00022692"/>
    </source>
</evidence>
<dbReference type="InterPro" id="IPR019427">
    <property type="entry name" value="7TM_GPCR_serpentine_rcpt_Srw"/>
</dbReference>
<keyword evidence="4 5" id="KW-0472">Membrane</keyword>
<keyword evidence="3 5" id="KW-1133">Transmembrane helix</keyword>
<reference evidence="7 8" key="1">
    <citation type="journal article" date="2018" name="Gigascience">
        <title>Genomes of trombidid mites reveal novel predicted allergens and laterally-transferred genes associated with secondary metabolism.</title>
        <authorList>
            <person name="Dong X."/>
            <person name="Chaisiri K."/>
            <person name="Xia D."/>
            <person name="Armstrong S.D."/>
            <person name="Fang Y."/>
            <person name="Donnelly M.J."/>
            <person name="Kadowaki T."/>
            <person name="McGarry J.W."/>
            <person name="Darby A.C."/>
            <person name="Makepeace B.L."/>
        </authorList>
    </citation>
    <scope>NUCLEOTIDE SEQUENCE [LARGE SCALE GENOMIC DNA]</scope>
    <source>
        <strain evidence="7">UoL-UT</strain>
    </source>
</reference>
<dbReference type="PANTHER" id="PTHR46273">
    <property type="entry name" value="MYOSUPPRESSIN RECEPTOR 1, ISOFORM B-RELATED"/>
    <property type="match status" value="1"/>
</dbReference>
<evidence type="ECO:0000313" key="8">
    <source>
        <dbReference type="Proteomes" id="UP000288716"/>
    </source>
</evidence>
<dbReference type="STRING" id="299467.A0A443RZH9"/>
<dbReference type="VEuPathDB" id="VectorBase:LDEU011361"/>
<feature type="transmembrane region" description="Helical" evidence="5">
    <location>
        <begin position="44"/>
        <end position="60"/>
    </location>
</feature>
<dbReference type="GO" id="GO:0005886">
    <property type="term" value="C:plasma membrane"/>
    <property type="evidence" value="ECO:0007669"/>
    <property type="project" value="TreeGrafter"/>
</dbReference>
<name>A0A443RZH9_9ACAR</name>
<dbReference type="OrthoDB" id="5864054at2759"/>
<comment type="subcellular location">
    <subcellularLocation>
        <location evidence="1">Membrane</location>
    </subcellularLocation>
</comment>
<evidence type="ECO:0000256" key="1">
    <source>
        <dbReference type="ARBA" id="ARBA00004370"/>
    </source>
</evidence>
<feature type="domain" description="G-protein coupled receptors family 1 profile" evidence="6">
    <location>
        <begin position="1"/>
        <end position="57"/>
    </location>
</feature>